<dbReference type="AlphaFoldDB" id="A0A0F9RPN0"/>
<reference evidence="1" key="1">
    <citation type="journal article" date="2015" name="Nature">
        <title>Complex archaea that bridge the gap between prokaryotes and eukaryotes.</title>
        <authorList>
            <person name="Spang A."/>
            <person name="Saw J.H."/>
            <person name="Jorgensen S.L."/>
            <person name="Zaremba-Niedzwiedzka K."/>
            <person name="Martijn J."/>
            <person name="Lind A.E."/>
            <person name="van Eijk R."/>
            <person name="Schleper C."/>
            <person name="Guy L."/>
            <person name="Ettema T.J."/>
        </authorList>
    </citation>
    <scope>NUCLEOTIDE SEQUENCE</scope>
</reference>
<organism evidence="1">
    <name type="scientific">marine sediment metagenome</name>
    <dbReference type="NCBI Taxonomy" id="412755"/>
    <lineage>
        <taxon>unclassified sequences</taxon>
        <taxon>metagenomes</taxon>
        <taxon>ecological metagenomes</taxon>
    </lineage>
</organism>
<dbReference type="EMBL" id="LAZR01002683">
    <property type="protein sequence ID" value="KKN26911.1"/>
    <property type="molecule type" value="Genomic_DNA"/>
</dbReference>
<evidence type="ECO:0008006" key="2">
    <source>
        <dbReference type="Google" id="ProtNLM"/>
    </source>
</evidence>
<accession>A0A0F9RPN0</accession>
<comment type="caution">
    <text evidence="1">The sequence shown here is derived from an EMBL/GenBank/DDBJ whole genome shotgun (WGS) entry which is preliminary data.</text>
</comment>
<evidence type="ECO:0000313" key="1">
    <source>
        <dbReference type="EMBL" id="KKN26911.1"/>
    </source>
</evidence>
<gene>
    <name evidence="1" type="ORF">LCGC14_0869830</name>
</gene>
<sequence length="78" mass="8959">MSKGTRNYINQWIIKSSNHIELTLFNLDRIQEAVLTKGEYVEIIDNTQSSAAALLLARQHIINIQRLLNDPRANKIEV</sequence>
<proteinExistence type="predicted"/>
<name>A0A0F9RPN0_9ZZZZ</name>
<protein>
    <recommendedName>
        <fullName evidence="2">PhoU domain-containing protein</fullName>
    </recommendedName>
</protein>